<dbReference type="AlphaFoldDB" id="A0A3N6QCH6"/>
<feature type="compositionally biased region" description="Polar residues" evidence="1">
    <location>
        <begin position="24"/>
        <end position="39"/>
    </location>
</feature>
<dbReference type="EMBL" id="QGKW02002005">
    <property type="protein sequence ID" value="KAF2544283.1"/>
    <property type="molecule type" value="Genomic_DNA"/>
</dbReference>
<proteinExistence type="predicted"/>
<reference evidence="2" key="1">
    <citation type="submission" date="2019-12" db="EMBL/GenBank/DDBJ databases">
        <title>Genome sequencing and annotation of Brassica cretica.</title>
        <authorList>
            <person name="Studholme D.J."/>
            <person name="Sarris P.F."/>
        </authorList>
    </citation>
    <scope>NUCLEOTIDE SEQUENCE</scope>
    <source>
        <strain evidence="2">PFS-001/15</strain>
        <tissue evidence="2">Leaf</tissue>
    </source>
</reference>
<feature type="compositionally biased region" description="Polar residues" evidence="1">
    <location>
        <begin position="232"/>
        <end position="244"/>
    </location>
</feature>
<sequence>MMQRVLKFLGSLTMNPRHNEIAPLNTSSANSPRFPSPRTNGGGESGPRGGMPRPRGRILPPLLPYPQIPQTRPPMRLPMYQPSSRPVFSFGSQPPMTPAPSWLPYYPPAPAANYNAALPPLPFTRPTTSVYSGGSIPRRNAHRRRNRYNVPPSSSQRPQSADRMIYPRPIEMPFSAMMPNEAGDVMNVLLTDYVDPDKIFYDYNEDDLVIIFGDSDNVKSSGSENRSEDASGVTSVSMNSNLDGNESPKLPPPPGNLQGVTNSANRNENAFEIEKGVGHSDEIAPSDPNHAKRILDNGESSGHSKLEEKLSALEREADISTANAKLKERSLSVLEDEHNQLSIHANGLQEQLSRGNGASS</sequence>
<evidence type="ECO:0000256" key="1">
    <source>
        <dbReference type="SAM" id="MobiDB-lite"/>
    </source>
</evidence>
<feature type="region of interest" description="Disordered" evidence="1">
    <location>
        <begin position="129"/>
        <end position="162"/>
    </location>
</feature>
<protein>
    <submittedName>
        <fullName evidence="2">Uncharacterized protein</fullName>
    </submittedName>
</protein>
<feature type="region of interest" description="Disordered" evidence="1">
    <location>
        <begin position="277"/>
        <end position="309"/>
    </location>
</feature>
<gene>
    <name evidence="2" type="ORF">F2Q68_00030304</name>
</gene>
<comment type="caution">
    <text evidence="2">The sequence shown here is derived from an EMBL/GenBank/DDBJ whole genome shotgun (WGS) entry which is preliminary data.</text>
</comment>
<accession>A0A3N6QCH6</accession>
<dbReference type="Proteomes" id="UP000712281">
    <property type="component" value="Unassembled WGS sequence"/>
</dbReference>
<evidence type="ECO:0000313" key="3">
    <source>
        <dbReference type="Proteomes" id="UP000712281"/>
    </source>
</evidence>
<feature type="compositionally biased region" description="Basic and acidic residues" evidence="1">
    <location>
        <begin position="289"/>
        <end position="309"/>
    </location>
</feature>
<dbReference type="OrthoDB" id="1090315at2759"/>
<organism evidence="2 3">
    <name type="scientific">Brassica cretica</name>
    <name type="common">Mustard</name>
    <dbReference type="NCBI Taxonomy" id="69181"/>
    <lineage>
        <taxon>Eukaryota</taxon>
        <taxon>Viridiplantae</taxon>
        <taxon>Streptophyta</taxon>
        <taxon>Embryophyta</taxon>
        <taxon>Tracheophyta</taxon>
        <taxon>Spermatophyta</taxon>
        <taxon>Magnoliopsida</taxon>
        <taxon>eudicotyledons</taxon>
        <taxon>Gunneridae</taxon>
        <taxon>Pentapetalae</taxon>
        <taxon>rosids</taxon>
        <taxon>malvids</taxon>
        <taxon>Brassicales</taxon>
        <taxon>Brassicaceae</taxon>
        <taxon>Brassiceae</taxon>
        <taxon>Brassica</taxon>
    </lineage>
</organism>
<feature type="region of interest" description="Disordered" evidence="1">
    <location>
        <begin position="215"/>
        <end position="262"/>
    </location>
</feature>
<evidence type="ECO:0000313" key="2">
    <source>
        <dbReference type="EMBL" id="KAF2544283.1"/>
    </source>
</evidence>
<name>A0A3N6QCH6_BRACR</name>
<feature type="compositionally biased region" description="Low complexity" evidence="1">
    <location>
        <begin position="50"/>
        <end position="59"/>
    </location>
</feature>
<feature type="compositionally biased region" description="Gly residues" evidence="1">
    <location>
        <begin position="40"/>
        <end position="49"/>
    </location>
</feature>
<feature type="region of interest" description="Disordered" evidence="1">
    <location>
        <begin position="17"/>
        <end position="59"/>
    </location>
</feature>